<evidence type="ECO:0000256" key="2">
    <source>
        <dbReference type="ARBA" id="ARBA00022670"/>
    </source>
</evidence>
<dbReference type="SMART" id="SM00228">
    <property type="entry name" value="PDZ"/>
    <property type="match status" value="1"/>
</dbReference>
<comment type="similarity">
    <text evidence="1 5">Belongs to the peptidase S41A family.</text>
</comment>
<evidence type="ECO:0000256" key="5">
    <source>
        <dbReference type="RuleBase" id="RU004404"/>
    </source>
</evidence>
<keyword evidence="6" id="KW-0732">Signal</keyword>
<dbReference type="HOGENOM" id="CLU_016199_1_1_10"/>
<dbReference type="SUPFAM" id="SSF50156">
    <property type="entry name" value="PDZ domain-like"/>
    <property type="match status" value="1"/>
</dbReference>
<dbReference type="eggNOG" id="COG0793">
    <property type="taxonomic scope" value="Bacteria"/>
</dbReference>
<dbReference type="STRING" id="746697.Aeqsu_0566"/>
<keyword evidence="9" id="KW-1185">Reference proteome</keyword>
<dbReference type="GO" id="GO:0004175">
    <property type="term" value="F:endopeptidase activity"/>
    <property type="evidence" value="ECO:0007669"/>
    <property type="project" value="TreeGrafter"/>
</dbReference>
<dbReference type="InterPro" id="IPR001478">
    <property type="entry name" value="PDZ"/>
</dbReference>
<dbReference type="GO" id="GO:0006508">
    <property type="term" value="P:proteolysis"/>
    <property type="evidence" value="ECO:0007669"/>
    <property type="project" value="UniProtKB-KW"/>
</dbReference>
<dbReference type="PANTHER" id="PTHR32060:SF22">
    <property type="entry name" value="CARBOXYL-TERMINAL-PROCESSING PEPTIDASE 3, CHLOROPLASTIC"/>
    <property type="match status" value="1"/>
</dbReference>
<dbReference type="GO" id="GO:0030288">
    <property type="term" value="C:outer membrane-bounded periplasmic space"/>
    <property type="evidence" value="ECO:0007669"/>
    <property type="project" value="TreeGrafter"/>
</dbReference>
<evidence type="ECO:0000256" key="4">
    <source>
        <dbReference type="ARBA" id="ARBA00022825"/>
    </source>
</evidence>
<dbReference type="CDD" id="cd07560">
    <property type="entry name" value="Peptidase_S41_CPP"/>
    <property type="match status" value="1"/>
</dbReference>
<dbReference type="GO" id="GO:0007165">
    <property type="term" value="P:signal transduction"/>
    <property type="evidence" value="ECO:0007669"/>
    <property type="project" value="TreeGrafter"/>
</dbReference>
<keyword evidence="4 5" id="KW-0720">Serine protease</keyword>
<dbReference type="Pfam" id="PF11818">
    <property type="entry name" value="DUF3340"/>
    <property type="match status" value="1"/>
</dbReference>
<dbReference type="SUPFAM" id="SSF52096">
    <property type="entry name" value="ClpP/crotonase"/>
    <property type="match status" value="1"/>
</dbReference>
<evidence type="ECO:0000313" key="9">
    <source>
        <dbReference type="Proteomes" id="UP000006049"/>
    </source>
</evidence>
<reference evidence="8 9" key="1">
    <citation type="submission" date="2012-06" db="EMBL/GenBank/DDBJ databases">
        <title>The complete genome of Aequorivita sublithincola DSM 14238.</title>
        <authorList>
            <consortium name="US DOE Joint Genome Institute (JGI-PGF)"/>
            <person name="Lucas S."/>
            <person name="Copeland A."/>
            <person name="Lapidus A."/>
            <person name="Goodwin L."/>
            <person name="Pitluck S."/>
            <person name="Peters L."/>
            <person name="Munk A.C.C."/>
            <person name="Kyrpides N."/>
            <person name="Mavromatis K."/>
            <person name="Pagani I."/>
            <person name="Ivanova N."/>
            <person name="Ovchinnikova G."/>
            <person name="Zeytun A."/>
            <person name="Detter J.C."/>
            <person name="Han C."/>
            <person name="Land M."/>
            <person name="Hauser L."/>
            <person name="Markowitz V."/>
            <person name="Cheng J.-F."/>
            <person name="Hugenholtz P."/>
            <person name="Woyke T."/>
            <person name="Wu D."/>
            <person name="Tindall B."/>
            <person name="Faehnrich R."/>
            <person name="Brambilla E."/>
            <person name="Klenk H.-P."/>
            <person name="Eisen J.A."/>
        </authorList>
    </citation>
    <scope>NUCLEOTIDE SEQUENCE [LARGE SCALE GENOMIC DNA]</scope>
    <source>
        <strain evidence="9">DSM 14238 / LMG 21431 / ACAM 643 / 9-3</strain>
    </source>
</reference>
<dbReference type="Proteomes" id="UP000006049">
    <property type="component" value="Chromosome"/>
</dbReference>
<evidence type="ECO:0000256" key="1">
    <source>
        <dbReference type="ARBA" id="ARBA00009179"/>
    </source>
</evidence>
<dbReference type="InterPro" id="IPR005151">
    <property type="entry name" value="Tail-specific_protease"/>
</dbReference>
<evidence type="ECO:0000256" key="3">
    <source>
        <dbReference type="ARBA" id="ARBA00022801"/>
    </source>
</evidence>
<name>I3YSV9_AEQSU</name>
<dbReference type="CDD" id="cd06782">
    <property type="entry name" value="cpPDZ_CPP-like"/>
    <property type="match status" value="1"/>
</dbReference>
<keyword evidence="3 5" id="KW-0378">Hydrolase</keyword>
<proteinExistence type="inferred from homology"/>
<evidence type="ECO:0000256" key="6">
    <source>
        <dbReference type="SAM" id="SignalP"/>
    </source>
</evidence>
<dbReference type="Gene3D" id="3.90.226.10">
    <property type="entry name" value="2-enoyl-CoA Hydratase, Chain A, domain 1"/>
    <property type="match status" value="1"/>
</dbReference>
<dbReference type="PATRIC" id="fig|746697.3.peg.565"/>
<dbReference type="PANTHER" id="PTHR32060">
    <property type="entry name" value="TAIL-SPECIFIC PROTEASE"/>
    <property type="match status" value="1"/>
</dbReference>
<dbReference type="InterPro" id="IPR020992">
    <property type="entry name" value="Tail_Prtase_C"/>
</dbReference>
<protein>
    <submittedName>
        <fullName evidence="8">C-terminal processing peptidase</fullName>
    </submittedName>
</protein>
<dbReference type="KEGG" id="asl:Aeqsu_0566"/>
<keyword evidence="2 5" id="KW-0645">Protease</keyword>
<dbReference type="InterPro" id="IPR029045">
    <property type="entry name" value="ClpP/crotonase-like_dom_sf"/>
</dbReference>
<feature type="chain" id="PRO_5003682981" evidence="6">
    <location>
        <begin position="21"/>
        <end position="741"/>
    </location>
</feature>
<dbReference type="AlphaFoldDB" id="I3YSV9"/>
<dbReference type="PROSITE" id="PS50106">
    <property type="entry name" value="PDZ"/>
    <property type="match status" value="1"/>
</dbReference>
<feature type="domain" description="PDZ" evidence="7">
    <location>
        <begin position="279"/>
        <end position="352"/>
    </location>
</feature>
<dbReference type="MEROPS" id="S41.001"/>
<feature type="signal peptide" evidence="6">
    <location>
        <begin position="1"/>
        <end position="20"/>
    </location>
</feature>
<dbReference type="InterPro" id="IPR040573">
    <property type="entry name" value="TSP_N"/>
</dbReference>
<dbReference type="EMBL" id="CP003280">
    <property type="protein sequence ID" value="AFL80077.1"/>
    <property type="molecule type" value="Genomic_DNA"/>
</dbReference>
<dbReference type="InterPro" id="IPR004447">
    <property type="entry name" value="Peptidase_S41A"/>
</dbReference>
<dbReference type="SMART" id="SM00245">
    <property type="entry name" value="TSPc"/>
    <property type="match status" value="1"/>
</dbReference>
<sequence>MHLMKKNFKILFLVVFVSVASCSFTTKEFKDPDKDKLLLDLISYVLQKGHYDPKDIDDAFSADVYENFIKGLDPLKRYFLASDLEEFSKYKTEIDDQIKNKDLSFFDLVYGRFQERMDDVKKIYPEVLSKSFDFNEKEIIDVDYDNLAYAESKKALKERWKQQLKFTTLSGYYDLVEEQKKRESGDTITDTEETIDDENIIDISGKEKKSETKAEEPFEPKSLAELEEKARETTKSSLDEYYDFTKDLERKDYFSIYLNTIVEEYDPHSNYFAPQEKDRFDLQMSGKLEGIGARLQKKNDYITVIEIINGGPAWRSEKIEVGDAILKVKQENEDESVSIVGMRIDDAVKLIKGPKGTKVTLTIKNVDGTISDKTLTRDVVELEETYAKSSFVEKDGRKFGLINLPQFYFDMENYKERNAATDVKKEILRLKEEGMEGLVLDLRGNGGGSLRTAVDIAGLFIKKGPVVQVVSTEKTDVLEDKDSEITWDGPLVILVNELSASASEILAAAMQDYKRAIIIGSKQTYGKGTVQSIVDLNQWVQNSDLGDLGAVKMTIQKFYRVNGGSTQLEGVKSDVVMPDRYSYIDIGERDYPNPLPYDKIVAAKYNVWDGYLDYDETIEKSKARMAQNEQLQLIDDNAKWIKLRRDEKEVNLNYNDYSAEIDKRKEDAKRYKALDTYNNHLDFKSLPYEIALMKQDTTLSEKRKRWHKNLGKDMYIEEAVHVLEDLKLNTIKAKNVADIKN</sequence>
<dbReference type="Pfam" id="PF17804">
    <property type="entry name" value="TSP_NTD"/>
    <property type="match status" value="1"/>
</dbReference>
<evidence type="ECO:0000259" key="7">
    <source>
        <dbReference type="PROSITE" id="PS50106"/>
    </source>
</evidence>
<organism evidence="8 9">
    <name type="scientific">Aequorivita sublithincola (strain DSM 14238 / LMG 21431 / ACAM 643 / 9-3)</name>
    <dbReference type="NCBI Taxonomy" id="746697"/>
    <lineage>
        <taxon>Bacteria</taxon>
        <taxon>Pseudomonadati</taxon>
        <taxon>Bacteroidota</taxon>
        <taxon>Flavobacteriia</taxon>
        <taxon>Flavobacteriales</taxon>
        <taxon>Flavobacteriaceae</taxon>
        <taxon>Aequorivita</taxon>
    </lineage>
</organism>
<accession>I3YSV9</accession>
<dbReference type="Gene3D" id="2.30.42.10">
    <property type="match status" value="1"/>
</dbReference>
<dbReference type="GO" id="GO:0008236">
    <property type="term" value="F:serine-type peptidase activity"/>
    <property type="evidence" value="ECO:0007669"/>
    <property type="project" value="UniProtKB-KW"/>
</dbReference>
<dbReference type="InterPro" id="IPR036034">
    <property type="entry name" value="PDZ_sf"/>
</dbReference>
<dbReference type="PROSITE" id="PS51257">
    <property type="entry name" value="PROKAR_LIPOPROTEIN"/>
    <property type="match status" value="1"/>
</dbReference>
<dbReference type="NCBIfam" id="TIGR00225">
    <property type="entry name" value="prc"/>
    <property type="match status" value="1"/>
</dbReference>
<dbReference type="Pfam" id="PF00595">
    <property type="entry name" value="PDZ"/>
    <property type="match status" value="1"/>
</dbReference>
<evidence type="ECO:0000313" key="8">
    <source>
        <dbReference type="EMBL" id="AFL80077.1"/>
    </source>
</evidence>
<dbReference type="Pfam" id="PF03572">
    <property type="entry name" value="Peptidase_S41"/>
    <property type="match status" value="1"/>
</dbReference>
<gene>
    <name evidence="8" type="ordered locus">Aeqsu_0566</name>
</gene>